<protein>
    <submittedName>
        <fullName evidence="1">Transposase</fullName>
    </submittedName>
</protein>
<organism evidence="1">
    <name type="scientific">Roseomonas mucosa</name>
    <dbReference type="NCBI Taxonomy" id="207340"/>
    <lineage>
        <taxon>Bacteria</taxon>
        <taxon>Pseudomonadati</taxon>
        <taxon>Pseudomonadota</taxon>
        <taxon>Alphaproteobacteria</taxon>
        <taxon>Acetobacterales</taxon>
        <taxon>Roseomonadaceae</taxon>
        <taxon>Roseomonas</taxon>
    </lineage>
</organism>
<keyword evidence="1" id="KW-0614">Plasmid</keyword>
<gene>
    <name evidence="1" type="ORF">RADP37_05437</name>
</gene>
<geneLocation type="plasmid" evidence="1">
    <name>p3-AD2</name>
</geneLocation>
<dbReference type="AlphaFoldDB" id="A0A4Y1MQI0"/>
<dbReference type="EMBL" id="CP025184">
    <property type="protein sequence ID" value="AWV19940.1"/>
    <property type="molecule type" value="Genomic_DNA"/>
</dbReference>
<evidence type="ECO:0000313" key="1">
    <source>
        <dbReference type="EMBL" id="AWV19940.1"/>
    </source>
</evidence>
<name>A0A4Y1MQI0_9PROT</name>
<accession>A0A4Y1MQI0</accession>
<reference evidence="1" key="1">
    <citation type="submission" date="2017-12" db="EMBL/GenBank/DDBJ databases">
        <authorList>
            <person name="Martens C."/>
            <person name="Dahlstrom E."/>
            <person name="Barbian K."/>
            <person name="Sykora L."/>
            <person name="Ricklefs S."/>
            <person name="Bruno D."/>
            <person name="Anzick I."/>
            <person name="Myles I."/>
            <person name="Datta S.K."/>
        </authorList>
    </citation>
    <scope>NUCLEOTIDE SEQUENCE</scope>
    <source>
        <strain evidence="1">AD2</strain>
        <plasmid evidence="1">p3-AD2</plasmid>
    </source>
</reference>
<sequence length="54" mass="6294">MRAHQPTLDYVRRRTAEGKSKLEIIRCLKRYVAREIFGYLCRPAHPPQAPTTTP</sequence>
<proteinExistence type="predicted"/>